<dbReference type="Gene3D" id="3.40.50.150">
    <property type="entry name" value="Vaccinia Virus protein VP39"/>
    <property type="match status" value="1"/>
</dbReference>
<sequence>MTSLCPEGGLVLDPFCGSGSSLVATDRGARDWIGIELDPAHHQTASDRLAREIREAA</sequence>
<dbReference type="PRINTS" id="PR00508">
    <property type="entry name" value="S21N4MTFRASE"/>
</dbReference>
<evidence type="ECO:0000313" key="6">
    <source>
        <dbReference type="EMBL" id="QIG81812.1"/>
    </source>
</evidence>
<dbReference type="InterPro" id="IPR001091">
    <property type="entry name" value="RM_Methyltransferase"/>
</dbReference>
<keyword evidence="7" id="KW-1185">Reference proteome</keyword>
<evidence type="ECO:0000256" key="1">
    <source>
        <dbReference type="ARBA" id="ARBA00011900"/>
    </source>
</evidence>
<dbReference type="GO" id="GO:0003677">
    <property type="term" value="F:DNA binding"/>
    <property type="evidence" value="ECO:0007669"/>
    <property type="project" value="InterPro"/>
</dbReference>
<dbReference type="InterPro" id="IPR029063">
    <property type="entry name" value="SAM-dependent_MTases_sf"/>
</dbReference>
<evidence type="ECO:0000313" key="7">
    <source>
        <dbReference type="Proteomes" id="UP000501568"/>
    </source>
</evidence>
<organism evidence="6 7">
    <name type="scientific">Stakelama tenebrarum</name>
    <dbReference type="NCBI Taxonomy" id="2711215"/>
    <lineage>
        <taxon>Bacteria</taxon>
        <taxon>Pseudomonadati</taxon>
        <taxon>Pseudomonadota</taxon>
        <taxon>Alphaproteobacteria</taxon>
        <taxon>Sphingomonadales</taxon>
        <taxon>Sphingomonadaceae</taxon>
        <taxon>Stakelama</taxon>
    </lineage>
</organism>
<keyword evidence="2 6" id="KW-0489">Methyltransferase</keyword>
<evidence type="ECO:0000259" key="5">
    <source>
        <dbReference type="Pfam" id="PF01555"/>
    </source>
</evidence>
<feature type="domain" description="DNA methylase N-4/N-6" evidence="5">
    <location>
        <begin position="4"/>
        <end position="45"/>
    </location>
</feature>
<dbReference type="AlphaFoldDB" id="A0A6G6YA46"/>
<evidence type="ECO:0000256" key="3">
    <source>
        <dbReference type="ARBA" id="ARBA00022679"/>
    </source>
</evidence>
<evidence type="ECO:0000256" key="2">
    <source>
        <dbReference type="ARBA" id="ARBA00022603"/>
    </source>
</evidence>
<accession>A0A6G6YA46</accession>
<dbReference type="GO" id="GO:0032259">
    <property type="term" value="P:methylation"/>
    <property type="evidence" value="ECO:0007669"/>
    <property type="project" value="UniProtKB-KW"/>
</dbReference>
<reference evidence="6 7" key="1">
    <citation type="submission" date="2020-02" db="EMBL/GenBank/DDBJ databases">
        <authorList>
            <person name="Zheng R.K."/>
            <person name="Sun C.M."/>
        </authorList>
    </citation>
    <scope>NUCLEOTIDE SEQUENCE [LARGE SCALE GENOMIC DNA]</scope>
    <source>
        <strain evidence="7">zrk23</strain>
    </source>
</reference>
<proteinExistence type="predicted"/>
<keyword evidence="3" id="KW-0808">Transferase</keyword>
<dbReference type="EC" id="2.1.1.72" evidence="1"/>
<protein>
    <recommendedName>
        <fullName evidence="1">site-specific DNA-methyltransferase (adenine-specific)</fullName>
        <ecNumber evidence="1">2.1.1.72</ecNumber>
    </recommendedName>
</protein>
<dbReference type="Proteomes" id="UP000501568">
    <property type="component" value="Chromosome"/>
</dbReference>
<dbReference type="SUPFAM" id="SSF53335">
    <property type="entry name" value="S-adenosyl-L-methionine-dependent methyltransferases"/>
    <property type="match status" value="1"/>
</dbReference>
<dbReference type="Pfam" id="PF01555">
    <property type="entry name" value="N6_N4_Mtase"/>
    <property type="match status" value="1"/>
</dbReference>
<gene>
    <name evidence="6" type="ORF">G5C33_06375</name>
</gene>
<dbReference type="InterPro" id="IPR002941">
    <property type="entry name" value="DNA_methylase_N4/N6"/>
</dbReference>
<name>A0A6G6YA46_9SPHN</name>
<dbReference type="EMBL" id="CP049109">
    <property type="protein sequence ID" value="QIG81812.1"/>
    <property type="molecule type" value="Genomic_DNA"/>
</dbReference>
<dbReference type="GO" id="GO:0008170">
    <property type="term" value="F:N-methyltransferase activity"/>
    <property type="evidence" value="ECO:0007669"/>
    <property type="project" value="InterPro"/>
</dbReference>
<comment type="catalytic activity">
    <reaction evidence="4">
        <text>a 2'-deoxyadenosine in DNA + S-adenosyl-L-methionine = an N(6)-methyl-2'-deoxyadenosine in DNA + S-adenosyl-L-homocysteine + H(+)</text>
        <dbReference type="Rhea" id="RHEA:15197"/>
        <dbReference type="Rhea" id="RHEA-COMP:12418"/>
        <dbReference type="Rhea" id="RHEA-COMP:12419"/>
        <dbReference type="ChEBI" id="CHEBI:15378"/>
        <dbReference type="ChEBI" id="CHEBI:57856"/>
        <dbReference type="ChEBI" id="CHEBI:59789"/>
        <dbReference type="ChEBI" id="CHEBI:90615"/>
        <dbReference type="ChEBI" id="CHEBI:90616"/>
        <dbReference type="EC" id="2.1.1.72"/>
    </reaction>
</comment>
<dbReference type="GO" id="GO:0009007">
    <property type="term" value="F:site-specific DNA-methyltransferase (adenine-specific) activity"/>
    <property type="evidence" value="ECO:0007669"/>
    <property type="project" value="UniProtKB-EC"/>
</dbReference>
<dbReference type="KEGG" id="spzr:G5C33_06375"/>
<evidence type="ECO:0000256" key="4">
    <source>
        <dbReference type="ARBA" id="ARBA00047942"/>
    </source>
</evidence>